<protein>
    <submittedName>
        <fullName evidence="1">Uncharacterized protein</fullName>
    </submittedName>
</protein>
<dbReference type="AlphaFoldDB" id="A0A8X6EY67"/>
<name>A0A8X6EY67_TRICU</name>
<accession>A0A8X6EY67</accession>
<keyword evidence="2" id="KW-1185">Reference proteome</keyword>
<dbReference type="Proteomes" id="UP000887116">
    <property type="component" value="Unassembled WGS sequence"/>
</dbReference>
<evidence type="ECO:0000313" key="1">
    <source>
        <dbReference type="EMBL" id="GFQ65708.1"/>
    </source>
</evidence>
<proteinExistence type="predicted"/>
<sequence length="96" mass="11241">MNICCDNEGSEKIISLCRWDFRLKRESFDNLIITRFGFRPHFRHWGHEPNLCFAVATAQMSRAKGKEKTHSCVLIDPSLGFVMEQRLLMFSHSPRL</sequence>
<comment type="caution">
    <text evidence="1">The sequence shown here is derived from an EMBL/GenBank/DDBJ whole genome shotgun (WGS) entry which is preliminary data.</text>
</comment>
<evidence type="ECO:0000313" key="2">
    <source>
        <dbReference type="Proteomes" id="UP000887116"/>
    </source>
</evidence>
<dbReference type="EMBL" id="BMAO01020204">
    <property type="protein sequence ID" value="GFQ65708.1"/>
    <property type="molecule type" value="Genomic_DNA"/>
</dbReference>
<reference evidence="1" key="1">
    <citation type="submission" date="2020-07" db="EMBL/GenBank/DDBJ databases">
        <title>Multicomponent nature underlies the extraordinary mechanical properties of spider dragline silk.</title>
        <authorList>
            <person name="Kono N."/>
            <person name="Nakamura H."/>
            <person name="Mori M."/>
            <person name="Yoshida Y."/>
            <person name="Ohtoshi R."/>
            <person name="Malay A.D."/>
            <person name="Moran D.A.P."/>
            <person name="Tomita M."/>
            <person name="Numata K."/>
            <person name="Arakawa K."/>
        </authorList>
    </citation>
    <scope>NUCLEOTIDE SEQUENCE</scope>
</reference>
<gene>
    <name evidence="1" type="ORF">TNCT_214991</name>
</gene>
<organism evidence="1 2">
    <name type="scientific">Trichonephila clavata</name>
    <name type="common">Joro spider</name>
    <name type="synonym">Nephila clavata</name>
    <dbReference type="NCBI Taxonomy" id="2740835"/>
    <lineage>
        <taxon>Eukaryota</taxon>
        <taxon>Metazoa</taxon>
        <taxon>Ecdysozoa</taxon>
        <taxon>Arthropoda</taxon>
        <taxon>Chelicerata</taxon>
        <taxon>Arachnida</taxon>
        <taxon>Araneae</taxon>
        <taxon>Araneomorphae</taxon>
        <taxon>Entelegynae</taxon>
        <taxon>Araneoidea</taxon>
        <taxon>Nephilidae</taxon>
        <taxon>Trichonephila</taxon>
    </lineage>
</organism>